<gene>
    <name evidence="7" type="ORF">PORUE0001_0958</name>
</gene>
<dbReference type="Proteomes" id="UP000003303">
    <property type="component" value="Unassembled WGS sequence"/>
</dbReference>
<dbReference type="RefSeq" id="WP_007365090.1">
    <property type="nucleotide sequence ID" value="NZ_ACLR01000118.1"/>
</dbReference>
<evidence type="ECO:0000256" key="1">
    <source>
        <dbReference type="ARBA" id="ARBA00004651"/>
    </source>
</evidence>
<comment type="caution">
    <text evidence="7">The sequence shown here is derived from an EMBL/GenBank/DDBJ whole genome shotgun (WGS) entry which is preliminary data.</text>
</comment>
<reference evidence="7 8" key="1">
    <citation type="submission" date="2009-04" db="EMBL/GenBank/DDBJ databases">
        <authorList>
            <person name="Sebastian Y."/>
            <person name="Madupu R."/>
            <person name="Durkin A.S."/>
            <person name="Torralba M."/>
            <person name="Methe B."/>
            <person name="Sutton G.G."/>
            <person name="Strausberg R.L."/>
            <person name="Nelson K.E."/>
        </authorList>
    </citation>
    <scope>NUCLEOTIDE SEQUENCE [LARGE SCALE GENOMIC DNA]</scope>
    <source>
        <strain evidence="7 8">60-3</strain>
    </source>
</reference>
<feature type="transmembrane region" description="Helical" evidence="6">
    <location>
        <begin position="27"/>
        <end position="47"/>
    </location>
</feature>
<feature type="transmembrane region" description="Helical" evidence="6">
    <location>
        <begin position="84"/>
        <end position="103"/>
    </location>
</feature>
<evidence type="ECO:0000256" key="5">
    <source>
        <dbReference type="ARBA" id="ARBA00023136"/>
    </source>
</evidence>
<proteinExistence type="predicted"/>
<dbReference type="OrthoDB" id="3176438at2"/>
<dbReference type="AlphaFoldDB" id="C2MAU8"/>
<dbReference type="PANTHER" id="PTHR33931">
    <property type="entry name" value="HOLIN-LIKE PROTEIN CIDA-RELATED"/>
    <property type="match status" value="1"/>
</dbReference>
<evidence type="ECO:0000256" key="3">
    <source>
        <dbReference type="ARBA" id="ARBA00022692"/>
    </source>
</evidence>
<dbReference type="GO" id="GO:0005886">
    <property type="term" value="C:plasma membrane"/>
    <property type="evidence" value="ECO:0007669"/>
    <property type="project" value="UniProtKB-SubCell"/>
</dbReference>
<keyword evidence="4 6" id="KW-1133">Transmembrane helix</keyword>
<dbReference type="STRING" id="596327.PORUE0001_0958"/>
<dbReference type="Pfam" id="PF03788">
    <property type="entry name" value="LrgA"/>
    <property type="match status" value="1"/>
</dbReference>
<comment type="subcellular location">
    <subcellularLocation>
        <location evidence="1">Cell membrane</location>
        <topology evidence="1">Multi-pass membrane protein</topology>
    </subcellularLocation>
</comment>
<dbReference type="PANTHER" id="PTHR33931:SF2">
    <property type="entry name" value="HOLIN-LIKE PROTEIN CIDA"/>
    <property type="match status" value="1"/>
</dbReference>
<evidence type="ECO:0000256" key="6">
    <source>
        <dbReference type="SAM" id="Phobius"/>
    </source>
</evidence>
<keyword evidence="5 6" id="KW-0472">Membrane</keyword>
<feature type="transmembrane region" description="Helical" evidence="6">
    <location>
        <begin position="59"/>
        <end position="78"/>
    </location>
</feature>
<sequence>MKSLVQCFWVLFFFAVGELIGMMIGHFLPGSVIGLILLFLALETKLIKPDKVDSVAKFLTLNMGLFFVPAGVGLITQVDLIQQYWAAIIISMVVSTALVLVVVGRMQHRFERHHKEQKTNDNA</sequence>
<evidence type="ECO:0000313" key="8">
    <source>
        <dbReference type="Proteomes" id="UP000003303"/>
    </source>
</evidence>
<evidence type="ECO:0000256" key="4">
    <source>
        <dbReference type="ARBA" id="ARBA00022989"/>
    </source>
</evidence>
<dbReference type="eggNOG" id="COG1380">
    <property type="taxonomic scope" value="Bacteria"/>
</dbReference>
<keyword evidence="3 6" id="KW-0812">Transmembrane</keyword>
<keyword evidence="2" id="KW-1003">Cell membrane</keyword>
<dbReference type="EMBL" id="ACLR01000118">
    <property type="protein sequence ID" value="EEK17120.1"/>
    <property type="molecule type" value="Genomic_DNA"/>
</dbReference>
<organism evidence="7 8">
    <name type="scientific">Porphyromonas uenonis 60-3</name>
    <dbReference type="NCBI Taxonomy" id="596327"/>
    <lineage>
        <taxon>Bacteria</taxon>
        <taxon>Pseudomonadati</taxon>
        <taxon>Bacteroidota</taxon>
        <taxon>Bacteroidia</taxon>
        <taxon>Bacteroidales</taxon>
        <taxon>Porphyromonadaceae</taxon>
        <taxon>Porphyromonas</taxon>
    </lineage>
</organism>
<keyword evidence="8" id="KW-1185">Reference proteome</keyword>
<dbReference type="InterPro" id="IPR005538">
    <property type="entry name" value="LrgA/CidA"/>
</dbReference>
<name>C2MAU8_9PORP</name>
<evidence type="ECO:0000256" key="2">
    <source>
        <dbReference type="ARBA" id="ARBA00022475"/>
    </source>
</evidence>
<accession>C2MAU8</accession>
<protein>
    <submittedName>
        <fullName evidence="7">LrgA family protein</fullName>
    </submittedName>
</protein>
<evidence type="ECO:0000313" key="7">
    <source>
        <dbReference type="EMBL" id="EEK17120.1"/>
    </source>
</evidence>